<dbReference type="InterPro" id="IPR002549">
    <property type="entry name" value="AI-2E-like"/>
</dbReference>
<evidence type="ECO:0000256" key="1">
    <source>
        <dbReference type="ARBA" id="ARBA00004141"/>
    </source>
</evidence>
<name>A0A0G1MLY6_9BACT</name>
<evidence type="ECO:0000256" key="3">
    <source>
        <dbReference type="ARBA" id="ARBA00022692"/>
    </source>
</evidence>
<feature type="transmembrane region" description="Helical" evidence="6">
    <location>
        <begin position="219"/>
        <end position="250"/>
    </location>
</feature>
<proteinExistence type="inferred from homology"/>
<evidence type="ECO:0000313" key="8">
    <source>
        <dbReference type="Proteomes" id="UP000034595"/>
    </source>
</evidence>
<organism evidence="7 8">
    <name type="scientific">Candidatus Azambacteria bacterium GW2011_GWA1_44_9</name>
    <dbReference type="NCBI Taxonomy" id="1618610"/>
    <lineage>
        <taxon>Bacteria</taxon>
        <taxon>Candidatus Azamiibacteriota</taxon>
    </lineage>
</organism>
<feature type="transmembrane region" description="Helical" evidence="6">
    <location>
        <begin position="301"/>
        <end position="319"/>
    </location>
</feature>
<dbReference type="EMBL" id="LCJQ01000005">
    <property type="protein sequence ID" value="KKT81822.1"/>
    <property type="molecule type" value="Genomic_DNA"/>
</dbReference>
<evidence type="ECO:0000313" key="7">
    <source>
        <dbReference type="EMBL" id="KKT81822.1"/>
    </source>
</evidence>
<evidence type="ECO:0000256" key="2">
    <source>
        <dbReference type="ARBA" id="ARBA00009773"/>
    </source>
</evidence>
<evidence type="ECO:0000256" key="4">
    <source>
        <dbReference type="ARBA" id="ARBA00022989"/>
    </source>
</evidence>
<protein>
    <recommendedName>
        <fullName evidence="9">Permease</fullName>
    </recommendedName>
</protein>
<accession>A0A0G1MLY6</accession>
<sequence>MQDSKKNTVISITTGTLIKGLAVIAGFWVLYILRDLILVVLTAVILASSIEPAVKFFKRYRIPRIPAVLTIYLTLVGFVVGIAYIFIPPLFGDFADFAQKLPAIASEVNSSIFGENPEVYKKSQTLITQVSQEITPNDLISSLGDISDASKSITGTIRVVFGGIFSFILIVILSFYFAMQERGIENFLRIIIPFSKEAYAIDLWERSRNKIGKWMQGQLLLGVLIFVLVYLGLTIFGVPYALTLALLAGVLELIPIFGPIIAAIPAVAIAYTSGGAGLSLIIVGFYVLVQQFESHLIYPLVVRKVVGVPSILVILALIIGSKLAGFLGILIAIPVAAALMEIVEDIERKKGMK</sequence>
<dbReference type="PANTHER" id="PTHR21716">
    <property type="entry name" value="TRANSMEMBRANE PROTEIN"/>
    <property type="match status" value="1"/>
</dbReference>
<evidence type="ECO:0000256" key="5">
    <source>
        <dbReference type="ARBA" id="ARBA00023136"/>
    </source>
</evidence>
<keyword evidence="4 6" id="KW-1133">Transmembrane helix</keyword>
<feature type="transmembrane region" description="Helical" evidence="6">
    <location>
        <begin position="66"/>
        <end position="87"/>
    </location>
</feature>
<gene>
    <name evidence="7" type="ORF">UW78_C0005G0041</name>
</gene>
<keyword evidence="3 6" id="KW-0812">Transmembrane</keyword>
<comment type="subcellular location">
    <subcellularLocation>
        <location evidence="1">Membrane</location>
        <topology evidence="1">Multi-pass membrane protein</topology>
    </subcellularLocation>
</comment>
<dbReference type="Proteomes" id="UP000034595">
    <property type="component" value="Unassembled WGS sequence"/>
</dbReference>
<dbReference type="AlphaFoldDB" id="A0A0G1MLY6"/>
<feature type="transmembrane region" description="Helical" evidence="6">
    <location>
        <begin position="325"/>
        <end position="343"/>
    </location>
</feature>
<feature type="transmembrane region" description="Helical" evidence="6">
    <location>
        <begin position="9"/>
        <end position="30"/>
    </location>
</feature>
<reference evidence="7 8" key="1">
    <citation type="journal article" date="2015" name="Nature">
        <title>rRNA introns, odd ribosomes, and small enigmatic genomes across a large radiation of phyla.</title>
        <authorList>
            <person name="Brown C.T."/>
            <person name="Hug L.A."/>
            <person name="Thomas B.C."/>
            <person name="Sharon I."/>
            <person name="Castelle C.J."/>
            <person name="Singh A."/>
            <person name="Wilkins M.J."/>
            <person name="Williams K.H."/>
            <person name="Banfield J.F."/>
        </authorList>
    </citation>
    <scope>NUCLEOTIDE SEQUENCE [LARGE SCALE GENOMIC DNA]</scope>
</reference>
<evidence type="ECO:0000256" key="6">
    <source>
        <dbReference type="SAM" id="Phobius"/>
    </source>
</evidence>
<dbReference type="GO" id="GO:0055085">
    <property type="term" value="P:transmembrane transport"/>
    <property type="evidence" value="ECO:0007669"/>
    <property type="project" value="TreeGrafter"/>
</dbReference>
<evidence type="ECO:0008006" key="9">
    <source>
        <dbReference type="Google" id="ProtNLM"/>
    </source>
</evidence>
<feature type="transmembrane region" description="Helical" evidence="6">
    <location>
        <begin position="256"/>
        <end position="289"/>
    </location>
</feature>
<dbReference type="GO" id="GO:0016020">
    <property type="term" value="C:membrane"/>
    <property type="evidence" value="ECO:0007669"/>
    <property type="project" value="UniProtKB-SubCell"/>
</dbReference>
<dbReference type="Pfam" id="PF01594">
    <property type="entry name" value="AI-2E_transport"/>
    <property type="match status" value="1"/>
</dbReference>
<dbReference type="PANTHER" id="PTHR21716:SF62">
    <property type="entry name" value="TRANSPORT PROTEIN YDBI-RELATED"/>
    <property type="match status" value="1"/>
</dbReference>
<feature type="transmembrane region" description="Helical" evidence="6">
    <location>
        <begin position="36"/>
        <end position="54"/>
    </location>
</feature>
<comment type="caution">
    <text evidence="7">The sequence shown here is derived from an EMBL/GenBank/DDBJ whole genome shotgun (WGS) entry which is preliminary data.</text>
</comment>
<keyword evidence="5 6" id="KW-0472">Membrane</keyword>
<comment type="similarity">
    <text evidence="2">Belongs to the autoinducer-2 exporter (AI-2E) (TC 2.A.86) family.</text>
</comment>
<feature type="transmembrane region" description="Helical" evidence="6">
    <location>
        <begin position="159"/>
        <end position="179"/>
    </location>
</feature>